<evidence type="ECO:0008006" key="4">
    <source>
        <dbReference type="Google" id="ProtNLM"/>
    </source>
</evidence>
<protein>
    <recommendedName>
        <fullName evidence="4">Bacteriocin</fullName>
    </recommendedName>
</protein>
<evidence type="ECO:0000313" key="3">
    <source>
        <dbReference type="Proteomes" id="UP001173578"/>
    </source>
</evidence>
<proteinExistence type="predicted"/>
<feature type="region of interest" description="Disordered" evidence="1">
    <location>
        <begin position="1"/>
        <end position="24"/>
    </location>
</feature>
<name>A0AAW7DJ35_9FLAO</name>
<evidence type="ECO:0000313" key="2">
    <source>
        <dbReference type="EMBL" id="MDM1551673.1"/>
    </source>
</evidence>
<reference evidence="2" key="2">
    <citation type="journal article" date="2022" name="Sci. Total Environ.">
        <title>Prevalence, transmission, and molecular epidemiology of tet(X)-positive bacteria among humans, animals, and environmental niches in China: An epidemiological, and genomic-based study.</title>
        <authorList>
            <person name="Dong N."/>
            <person name="Zeng Y."/>
            <person name="Cai C."/>
            <person name="Sun C."/>
            <person name="Lu J."/>
            <person name="Liu C."/>
            <person name="Zhou H."/>
            <person name="Sun Q."/>
            <person name="Shu L."/>
            <person name="Wang H."/>
            <person name="Wang Y."/>
            <person name="Wang S."/>
            <person name="Wu C."/>
            <person name="Chan E.W."/>
            <person name="Chen G."/>
            <person name="Shen Z."/>
            <person name="Chen S."/>
            <person name="Zhang R."/>
        </authorList>
    </citation>
    <scope>NUCLEOTIDE SEQUENCE</scope>
    <source>
        <strain evidence="2">210</strain>
    </source>
</reference>
<sequence>MKNLKKFQISKNKQKNVKGGNIRPPKDGQCQAGWYLCPTNICVYDNGGDDPIVPGSPHYNACFG</sequence>
<comment type="caution">
    <text evidence="2">The sequence shown here is derived from an EMBL/GenBank/DDBJ whole genome shotgun (WGS) entry which is preliminary data.</text>
</comment>
<evidence type="ECO:0000256" key="1">
    <source>
        <dbReference type="SAM" id="MobiDB-lite"/>
    </source>
</evidence>
<accession>A0AAW7DJ35</accession>
<dbReference type="Proteomes" id="UP001173578">
    <property type="component" value="Unassembled WGS sequence"/>
</dbReference>
<dbReference type="EMBL" id="JACALR010000004">
    <property type="protein sequence ID" value="MDM1551673.1"/>
    <property type="molecule type" value="Genomic_DNA"/>
</dbReference>
<dbReference type="RefSeq" id="WP_286486204.1">
    <property type="nucleotide sequence ID" value="NZ_JACALR010000004.1"/>
</dbReference>
<organism evidence="2 3">
    <name type="scientific">Empedobacter falsenii</name>
    <dbReference type="NCBI Taxonomy" id="343874"/>
    <lineage>
        <taxon>Bacteria</taxon>
        <taxon>Pseudomonadati</taxon>
        <taxon>Bacteroidota</taxon>
        <taxon>Flavobacteriia</taxon>
        <taxon>Flavobacteriales</taxon>
        <taxon>Weeksellaceae</taxon>
        <taxon>Empedobacter</taxon>
    </lineage>
</organism>
<gene>
    <name evidence="2" type="ORF">HX095_10670</name>
</gene>
<dbReference type="AlphaFoldDB" id="A0AAW7DJ35"/>
<reference evidence="2" key="1">
    <citation type="submission" date="2020-06" db="EMBL/GenBank/DDBJ databases">
        <authorList>
            <person name="Dong N."/>
        </authorList>
    </citation>
    <scope>NUCLEOTIDE SEQUENCE</scope>
    <source>
        <strain evidence="2">210</strain>
    </source>
</reference>